<dbReference type="PANTHER" id="PTHR36121">
    <property type="entry name" value="PROTEIN SXY"/>
    <property type="match status" value="1"/>
</dbReference>
<evidence type="ECO:0000313" key="4">
    <source>
        <dbReference type="Proteomes" id="UP001164712"/>
    </source>
</evidence>
<dbReference type="Pfam" id="PF04993">
    <property type="entry name" value="TfoX_N"/>
    <property type="match status" value="1"/>
</dbReference>
<evidence type="ECO:0000313" key="3">
    <source>
        <dbReference type="EMBL" id="WAS99669.1"/>
    </source>
</evidence>
<name>A0ABY7HK35_9GAMM</name>
<proteinExistence type="predicted"/>
<dbReference type="InterPro" id="IPR007077">
    <property type="entry name" value="TfoX_C"/>
</dbReference>
<keyword evidence="4" id="KW-1185">Reference proteome</keyword>
<dbReference type="Pfam" id="PF04994">
    <property type="entry name" value="TfoX_C"/>
    <property type="match status" value="1"/>
</dbReference>
<dbReference type="Proteomes" id="UP001164712">
    <property type="component" value="Chromosome"/>
</dbReference>
<sequence>MFALVAEGELYLRATQDNENMMRALMMPQFVYYKRGMEILLRYFRVDETLWQHPDQLIALADESIRGMESEKAARKSQPRRLKDLPNINLTLERTLWQVGVKDAAELRVQGAIGTYVKICALKKETGLNTLLALEGAILGFHKSVLPTQSHAMLLNWFNSFQQDDCRISA</sequence>
<organism evidence="3 4">
    <name type="scientific">Rouxiella chamberiensis</name>
    <dbReference type="NCBI Taxonomy" id="1513468"/>
    <lineage>
        <taxon>Bacteria</taxon>
        <taxon>Pseudomonadati</taxon>
        <taxon>Pseudomonadota</taxon>
        <taxon>Gammaproteobacteria</taxon>
        <taxon>Enterobacterales</taxon>
        <taxon>Yersiniaceae</taxon>
        <taxon>Rouxiella</taxon>
    </lineage>
</organism>
<feature type="domain" description="TfoX C-terminal" evidence="2">
    <location>
        <begin position="79"/>
        <end position="157"/>
    </location>
</feature>
<reference evidence="3" key="1">
    <citation type="submission" date="2022-12" db="EMBL/GenBank/DDBJ databases">
        <title>Complete genome sequence of an Australian strain of Rouxiella badensis DAR84756 and resolution of the R. badensis DSM100043 and R. chamberiensis DSM28324 genomes.</title>
        <authorList>
            <person name="Paul S."/>
            <person name="Anderson P.J."/>
            <person name="Maynard G."/>
            <person name="Dyall-Smith M."/>
            <person name="Kudinha T."/>
        </authorList>
    </citation>
    <scope>NUCLEOTIDE SEQUENCE</scope>
    <source>
        <strain evidence="3">DSM 28324</strain>
    </source>
</reference>
<gene>
    <name evidence="3" type="ORF">O1V66_10990</name>
</gene>
<dbReference type="InterPro" id="IPR007076">
    <property type="entry name" value="TfoX_N"/>
</dbReference>
<dbReference type="Gene3D" id="1.10.150.20">
    <property type="entry name" value="5' to 3' exonuclease, C-terminal subdomain"/>
    <property type="match status" value="1"/>
</dbReference>
<dbReference type="SUPFAM" id="SSF159894">
    <property type="entry name" value="YgaC/TfoX-N like"/>
    <property type="match status" value="1"/>
</dbReference>
<evidence type="ECO:0000259" key="1">
    <source>
        <dbReference type="Pfam" id="PF04993"/>
    </source>
</evidence>
<dbReference type="Gene3D" id="3.30.1460.30">
    <property type="entry name" value="YgaC/TfoX-N like chaperone"/>
    <property type="match status" value="1"/>
</dbReference>
<dbReference type="RefSeq" id="WP_269127421.1">
    <property type="nucleotide sequence ID" value="NZ_CP114058.1"/>
</dbReference>
<accession>A0ABY7HK35</accession>
<evidence type="ECO:0000259" key="2">
    <source>
        <dbReference type="Pfam" id="PF04994"/>
    </source>
</evidence>
<dbReference type="PIRSF" id="PIRSF028788">
    <property type="entry name" value="TfoX_Sxy"/>
    <property type="match status" value="1"/>
</dbReference>
<dbReference type="InterPro" id="IPR047525">
    <property type="entry name" value="TfoX-like"/>
</dbReference>
<dbReference type="PANTHER" id="PTHR36121:SF1">
    <property type="entry name" value="PROTEIN SXY"/>
    <property type="match status" value="1"/>
</dbReference>
<dbReference type="InterPro" id="IPR026256">
    <property type="entry name" value="TfoX-like_gammaprotbact"/>
</dbReference>
<feature type="domain" description="TfoX N-terminal" evidence="1">
    <location>
        <begin position="1"/>
        <end position="66"/>
    </location>
</feature>
<dbReference type="EMBL" id="CP114058">
    <property type="protein sequence ID" value="WAS99669.1"/>
    <property type="molecule type" value="Genomic_DNA"/>
</dbReference>
<protein>
    <submittedName>
        <fullName evidence="3">TfoX/Sxy family DNA transformation protein</fullName>
    </submittedName>
</protein>